<gene>
    <name evidence="1" type="ORF">CHIRRI_LOCUS7182</name>
</gene>
<dbReference type="Proteomes" id="UP001153620">
    <property type="component" value="Chromosome 2"/>
</dbReference>
<evidence type="ECO:0000313" key="1">
    <source>
        <dbReference type="EMBL" id="CAH1719933.1"/>
    </source>
</evidence>
<proteinExistence type="predicted"/>
<evidence type="ECO:0000313" key="2">
    <source>
        <dbReference type="Proteomes" id="UP001153620"/>
    </source>
</evidence>
<sequence>MDDIWVTVLLDGHFEYSSQTKTELTKGNVTMLIYFLSKQWAHLLMLAKYIRLMSFFFDYEWTFRLDCRGER</sequence>
<reference evidence="1" key="2">
    <citation type="submission" date="2022-10" db="EMBL/GenBank/DDBJ databases">
        <authorList>
            <consortium name="ENA_rothamsted_submissions"/>
            <consortium name="culmorum"/>
            <person name="King R."/>
        </authorList>
    </citation>
    <scope>NUCLEOTIDE SEQUENCE</scope>
</reference>
<protein>
    <submittedName>
        <fullName evidence="1">Uncharacterized protein</fullName>
    </submittedName>
</protein>
<dbReference type="EMBL" id="OU895878">
    <property type="protein sequence ID" value="CAH1719933.1"/>
    <property type="molecule type" value="Genomic_DNA"/>
</dbReference>
<name>A0A9P0IUS0_9DIPT</name>
<dbReference type="AlphaFoldDB" id="A0A9P0IUS0"/>
<organism evidence="1 2">
    <name type="scientific">Chironomus riparius</name>
    <dbReference type="NCBI Taxonomy" id="315576"/>
    <lineage>
        <taxon>Eukaryota</taxon>
        <taxon>Metazoa</taxon>
        <taxon>Ecdysozoa</taxon>
        <taxon>Arthropoda</taxon>
        <taxon>Hexapoda</taxon>
        <taxon>Insecta</taxon>
        <taxon>Pterygota</taxon>
        <taxon>Neoptera</taxon>
        <taxon>Endopterygota</taxon>
        <taxon>Diptera</taxon>
        <taxon>Nematocera</taxon>
        <taxon>Chironomoidea</taxon>
        <taxon>Chironomidae</taxon>
        <taxon>Chironominae</taxon>
        <taxon>Chironomus</taxon>
    </lineage>
</organism>
<reference evidence="1" key="1">
    <citation type="submission" date="2022-01" db="EMBL/GenBank/DDBJ databases">
        <authorList>
            <person name="King R."/>
        </authorList>
    </citation>
    <scope>NUCLEOTIDE SEQUENCE</scope>
</reference>
<accession>A0A9P0IUS0</accession>
<keyword evidence="2" id="KW-1185">Reference proteome</keyword>